<gene>
    <name evidence="2" type="ORF">S12H4_52172</name>
</gene>
<dbReference type="InterPro" id="IPR036527">
    <property type="entry name" value="SCP2_sterol-bd_dom_sf"/>
</dbReference>
<dbReference type="AlphaFoldDB" id="X1VFR3"/>
<comment type="caution">
    <text evidence="2">The sequence shown here is derived from an EMBL/GenBank/DDBJ whole genome shotgun (WGS) entry which is preliminary data.</text>
</comment>
<reference evidence="2" key="1">
    <citation type="journal article" date="2014" name="Front. Microbiol.">
        <title>High frequency of phylogenetically diverse reductive dehalogenase-homologous genes in deep subseafloor sedimentary metagenomes.</title>
        <authorList>
            <person name="Kawai M."/>
            <person name="Futagami T."/>
            <person name="Toyoda A."/>
            <person name="Takaki Y."/>
            <person name="Nishi S."/>
            <person name="Hori S."/>
            <person name="Arai W."/>
            <person name="Tsubouchi T."/>
            <person name="Morono Y."/>
            <person name="Uchiyama I."/>
            <person name="Ito T."/>
            <person name="Fujiyama A."/>
            <person name="Inagaki F."/>
            <person name="Takami H."/>
        </authorList>
    </citation>
    <scope>NUCLEOTIDE SEQUENCE</scope>
    <source>
        <strain evidence="2">Expedition CK06-06</strain>
    </source>
</reference>
<dbReference type="Pfam" id="PF02036">
    <property type="entry name" value="SCP2"/>
    <property type="match status" value="1"/>
</dbReference>
<evidence type="ECO:0000313" key="2">
    <source>
        <dbReference type="EMBL" id="GAJ05780.1"/>
    </source>
</evidence>
<feature type="domain" description="SCP2" evidence="1">
    <location>
        <begin position="27"/>
        <end position="117"/>
    </location>
</feature>
<dbReference type="Gene3D" id="3.30.1050.10">
    <property type="entry name" value="SCP2 sterol-binding domain"/>
    <property type="match status" value="1"/>
</dbReference>
<evidence type="ECO:0000259" key="1">
    <source>
        <dbReference type="Pfam" id="PF02036"/>
    </source>
</evidence>
<dbReference type="EMBL" id="BARW01033065">
    <property type="protein sequence ID" value="GAJ05780.1"/>
    <property type="molecule type" value="Genomic_DNA"/>
</dbReference>
<organism evidence="2">
    <name type="scientific">marine sediment metagenome</name>
    <dbReference type="NCBI Taxonomy" id="412755"/>
    <lineage>
        <taxon>unclassified sequences</taxon>
        <taxon>metagenomes</taxon>
        <taxon>ecological metagenomes</taxon>
    </lineage>
</organism>
<name>X1VFR3_9ZZZZ</name>
<dbReference type="SUPFAM" id="SSF55718">
    <property type="entry name" value="SCP-like"/>
    <property type="match status" value="1"/>
</dbReference>
<protein>
    <recommendedName>
        <fullName evidence="1">SCP2 domain-containing protein</fullName>
    </recommendedName>
</protein>
<dbReference type="InterPro" id="IPR003033">
    <property type="entry name" value="SCP2_sterol-bd_dom"/>
</dbReference>
<sequence length="136" mass="15729">ELGKNGKKFEYILDKIIKAGVSIMNNTEELKEELIGFDDIYQTCIIDANLSYWLEVSHGKLHYEKGVNPQALFKMVFNKDLFFKILKDEISGADAFMKGKIKVEGSLSQGLRYIKLFRTFFKYLIKKNGLKYLTSI</sequence>
<feature type="non-terminal residue" evidence="2">
    <location>
        <position position="1"/>
    </location>
</feature>
<proteinExistence type="predicted"/>
<accession>X1VFR3</accession>